<gene>
    <name evidence="7" type="ordered locus">Desac_0273</name>
</gene>
<dbReference type="SUPFAM" id="SSF53167">
    <property type="entry name" value="Purine and uridine phosphorylases"/>
    <property type="match status" value="1"/>
</dbReference>
<organism evidence="7 8">
    <name type="scientific">Desulfobacca acetoxidans (strain ATCC 700848 / DSM 11109 / ASRB2)</name>
    <dbReference type="NCBI Taxonomy" id="880072"/>
    <lineage>
        <taxon>Bacteria</taxon>
        <taxon>Pseudomonadati</taxon>
        <taxon>Thermodesulfobacteriota</taxon>
        <taxon>Desulfobaccia</taxon>
        <taxon>Desulfobaccales</taxon>
        <taxon>Desulfobaccaceae</taxon>
        <taxon>Desulfobacca</taxon>
    </lineage>
</organism>
<dbReference type="NCBIfam" id="TIGR01697">
    <property type="entry name" value="PNPH-PUNA-XAPA"/>
    <property type="match status" value="1"/>
</dbReference>
<dbReference type="GO" id="GO:0005737">
    <property type="term" value="C:cytoplasm"/>
    <property type="evidence" value="ECO:0007669"/>
    <property type="project" value="TreeGrafter"/>
</dbReference>
<accession>F2NEH5</accession>
<reference evidence="8" key="2">
    <citation type="submission" date="2011-03" db="EMBL/GenBank/DDBJ databases">
        <title>The complete genome of Desulfobacca acetoxidans DSM 11109.</title>
        <authorList>
            <consortium name="US DOE Joint Genome Institute (JGI-PGF)"/>
            <person name="Lucas S."/>
            <person name="Copeland A."/>
            <person name="Lapidus A."/>
            <person name="Bruce D."/>
            <person name="Goodwin L."/>
            <person name="Pitluck S."/>
            <person name="Peters L."/>
            <person name="Kyrpides N."/>
            <person name="Mavromatis K."/>
            <person name="Ivanova N."/>
            <person name="Ovchinnikova G."/>
            <person name="Teshima H."/>
            <person name="Detter J.C."/>
            <person name="Han C."/>
            <person name="Land M."/>
            <person name="Hauser L."/>
            <person name="Markowitz V."/>
            <person name="Cheng J.-F."/>
            <person name="Hugenholtz P."/>
            <person name="Woyke T."/>
            <person name="Wu D."/>
            <person name="Spring S."/>
            <person name="Schueler E."/>
            <person name="Brambilla E."/>
            <person name="Klenk H.-P."/>
            <person name="Eisen J.A."/>
        </authorList>
    </citation>
    <scope>NUCLEOTIDE SEQUENCE [LARGE SCALE GENOMIC DNA]</scope>
    <source>
        <strain evidence="8">ATCC 700848 / DSM 11109 / ASRB2</strain>
    </source>
</reference>
<reference evidence="7 8" key="1">
    <citation type="journal article" date="2011" name="Stand. Genomic Sci.">
        <title>Complete genome sequence of the acetate-degrading sulfate reducer Desulfobacca acetoxidans type strain (ASRB2).</title>
        <authorList>
            <person name="Goker M."/>
            <person name="Teshima H."/>
            <person name="Lapidus A."/>
            <person name="Nolan M."/>
            <person name="Lucas S."/>
            <person name="Hammon N."/>
            <person name="Deshpande S."/>
            <person name="Cheng J.F."/>
            <person name="Tapia R."/>
            <person name="Han C."/>
            <person name="Goodwin L."/>
            <person name="Pitluck S."/>
            <person name="Huntemann M."/>
            <person name="Liolios K."/>
            <person name="Ivanova N."/>
            <person name="Pagani I."/>
            <person name="Mavromatis K."/>
            <person name="Ovchinikova G."/>
            <person name="Pati A."/>
            <person name="Chen A."/>
            <person name="Palaniappan K."/>
            <person name="Land M."/>
            <person name="Hauser L."/>
            <person name="Brambilla E.M."/>
            <person name="Rohde M."/>
            <person name="Spring S."/>
            <person name="Detter J.C."/>
            <person name="Woyke T."/>
            <person name="Bristow J."/>
            <person name="Eisen J.A."/>
            <person name="Markowitz V."/>
            <person name="Hugenholtz P."/>
            <person name="Kyrpides N.C."/>
            <person name="Klenk H.P."/>
        </authorList>
    </citation>
    <scope>NUCLEOTIDE SEQUENCE [LARGE SCALE GENOMIC DNA]</scope>
    <source>
        <strain evidence="8">ATCC 700848 / DSM 11109 / ASRB2</strain>
    </source>
</reference>
<dbReference type="EC" id="2.4.2.1" evidence="5"/>
<feature type="domain" description="Nucleoside phosphorylase" evidence="6">
    <location>
        <begin position="27"/>
        <end position="272"/>
    </location>
</feature>
<dbReference type="RefSeq" id="WP_013705278.1">
    <property type="nucleotide sequence ID" value="NC_015388.1"/>
</dbReference>
<dbReference type="InterPro" id="IPR035994">
    <property type="entry name" value="Nucleoside_phosphorylase_sf"/>
</dbReference>
<dbReference type="HOGENOM" id="CLU_054456_1_0_7"/>
<dbReference type="OrthoDB" id="1523230at2"/>
<dbReference type="GO" id="GO:0004731">
    <property type="term" value="F:purine-nucleoside phosphorylase activity"/>
    <property type="evidence" value="ECO:0007669"/>
    <property type="project" value="UniProtKB-EC"/>
</dbReference>
<dbReference type="InterPro" id="IPR011270">
    <property type="entry name" value="Pur_Nuc_Pase_Ino/Guo-sp"/>
</dbReference>
<dbReference type="CDD" id="cd09009">
    <property type="entry name" value="PNP-EcPNPII_like"/>
    <property type="match status" value="1"/>
</dbReference>
<dbReference type="GO" id="GO:0009116">
    <property type="term" value="P:nucleoside metabolic process"/>
    <property type="evidence" value="ECO:0007669"/>
    <property type="project" value="InterPro"/>
</dbReference>
<dbReference type="InterPro" id="IPR000845">
    <property type="entry name" value="Nucleoside_phosphorylase_d"/>
</dbReference>
<dbReference type="Gene3D" id="3.40.50.1580">
    <property type="entry name" value="Nucleoside phosphorylase domain"/>
    <property type="match status" value="1"/>
</dbReference>
<protein>
    <recommendedName>
        <fullName evidence="5">Purine nucleoside phosphorylase</fullName>
        <ecNumber evidence="5">2.4.2.1</ecNumber>
    </recommendedName>
    <alternativeName>
        <fullName evidence="5">Inosine-guanosine phosphorylase</fullName>
    </alternativeName>
</protein>
<dbReference type="UniPathway" id="UPA00606"/>
<keyword evidence="8" id="KW-1185">Reference proteome</keyword>
<dbReference type="PANTHER" id="PTHR11904">
    <property type="entry name" value="METHYLTHIOADENOSINE/PURINE NUCLEOSIDE PHOSPHORYLASE"/>
    <property type="match status" value="1"/>
</dbReference>
<dbReference type="NCBIfam" id="NF006054">
    <property type="entry name" value="PRK08202.1"/>
    <property type="match status" value="1"/>
</dbReference>
<evidence type="ECO:0000256" key="1">
    <source>
        <dbReference type="ARBA" id="ARBA00005058"/>
    </source>
</evidence>
<dbReference type="InterPro" id="IPR011268">
    <property type="entry name" value="Purine_phosphorylase"/>
</dbReference>
<dbReference type="AlphaFoldDB" id="F2NEH5"/>
<dbReference type="eggNOG" id="COG0005">
    <property type="taxonomic scope" value="Bacteria"/>
</dbReference>
<evidence type="ECO:0000313" key="8">
    <source>
        <dbReference type="Proteomes" id="UP000000483"/>
    </source>
</evidence>
<evidence type="ECO:0000259" key="6">
    <source>
        <dbReference type="Pfam" id="PF01048"/>
    </source>
</evidence>
<dbReference type="KEGG" id="dao:Desac_0273"/>
<dbReference type="PANTHER" id="PTHR11904:SF9">
    <property type="entry name" value="PURINE NUCLEOSIDE PHOSPHORYLASE-RELATED"/>
    <property type="match status" value="1"/>
</dbReference>
<evidence type="ECO:0000313" key="7">
    <source>
        <dbReference type="EMBL" id="AEB08165.1"/>
    </source>
</evidence>
<proteinExistence type="inferred from homology"/>
<evidence type="ECO:0000256" key="5">
    <source>
        <dbReference type="PIRNR" id="PIRNR000477"/>
    </source>
</evidence>
<comment type="function">
    <text evidence="5">The purine nucleoside phosphorylases catalyze the phosphorolytic breakdown of the N-glycosidic bond in the beta-(deoxy)ribonucleoside molecules, with the formation of the corresponding free purine bases and pentose-1-phosphate.</text>
</comment>
<comment type="pathway">
    <text evidence="1 5">Purine metabolism; purine nucleoside salvage.</text>
</comment>
<evidence type="ECO:0000256" key="3">
    <source>
        <dbReference type="ARBA" id="ARBA00022676"/>
    </source>
</evidence>
<dbReference type="STRING" id="880072.Desac_0273"/>
<dbReference type="Proteomes" id="UP000000483">
    <property type="component" value="Chromosome"/>
</dbReference>
<dbReference type="EMBL" id="CP002629">
    <property type="protein sequence ID" value="AEB08165.1"/>
    <property type="molecule type" value="Genomic_DNA"/>
</dbReference>
<evidence type="ECO:0000256" key="4">
    <source>
        <dbReference type="ARBA" id="ARBA00022679"/>
    </source>
</evidence>
<keyword evidence="4 5" id="KW-0808">Transferase</keyword>
<name>F2NEH5_DESAR</name>
<sequence>MVSDNFPRQVEEAAAFLRQELAQEPAIGIILGTGAGGLGADLKRSKSIPYEAIPHFPRSSAPSHAGKLICGVLEGKTVLMFQGRFHAYEGYTLRQVSFPVRVLAALKASHLILTNAAGGLNPLFQAGDLMLIRDHINLLGNNPLTGENVDEWGPRFPDMSQVYDPQLGELAEQTALELGIRLRQGVYVAVKGPSLETPAETRFLRFIGADAVGMSTVAEAITAAHAGLRLLGVSVISNVNRPDAMAVIAIEEVINMVQRAEPRLSALLKGIVAKLPD</sequence>
<dbReference type="NCBIfam" id="TIGR01700">
    <property type="entry name" value="PNPH"/>
    <property type="match status" value="1"/>
</dbReference>
<comment type="similarity">
    <text evidence="2 5">Belongs to the PNP/MTAP phosphorylase family.</text>
</comment>
<dbReference type="Pfam" id="PF01048">
    <property type="entry name" value="PNP_UDP_1"/>
    <property type="match status" value="1"/>
</dbReference>
<evidence type="ECO:0000256" key="2">
    <source>
        <dbReference type="ARBA" id="ARBA00006751"/>
    </source>
</evidence>
<dbReference type="PIRSF" id="PIRSF000477">
    <property type="entry name" value="PurNPase"/>
    <property type="match status" value="1"/>
</dbReference>
<keyword evidence="3 5" id="KW-0328">Glycosyltransferase</keyword>